<feature type="signal peptide" evidence="3">
    <location>
        <begin position="1"/>
        <end position="18"/>
    </location>
</feature>
<feature type="region of interest" description="Disordered" evidence="2">
    <location>
        <begin position="127"/>
        <end position="214"/>
    </location>
</feature>
<feature type="chain" id="PRO_5017690465" description="Yeast cell wall synthesis Kre9/Knh1-like N-terminal domain-containing protein" evidence="3">
    <location>
        <begin position="19"/>
        <end position="242"/>
    </location>
</feature>
<dbReference type="PANTHER" id="PTHR35185:SF1">
    <property type="entry name" value="UPF0619 GPI-ANCHORED MEMBRANE PROTEIN C1322.10"/>
    <property type="match status" value="1"/>
</dbReference>
<dbReference type="InterPro" id="IPR018466">
    <property type="entry name" value="Kre9/Knh1-like_N"/>
</dbReference>
<gene>
    <name evidence="5" type="ORF">BP6252_06396</name>
</gene>
<dbReference type="EMBL" id="PDLM01000006">
    <property type="protein sequence ID" value="RDW75254.1"/>
    <property type="molecule type" value="Genomic_DNA"/>
</dbReference>
<sequence>MPSYRVISLAALIAVAQAITVTSPTKNTLWNSDNSNTITWTSVSTDPTTVDIYLVHQASQPQISDLLFSNVDISKGSVDVSGLQLPTGEAYQINFVKPQTTAQIYAQSEQFNVTGTASSATSTLAGYTGPTATPSPSSTSSSSSSSAVSSSTSSASGESSGTSTLTSSSGTASTLLTTSTGSSTTSTGSVTTTHSATGASATGTSTSSSSATSASASGNAAAAMTGSAKVAAMVLGAVAMFA</sequence>
<organism evidence="5 6">
    <name type="scientific">Coleophoma cylindrospora</name>
    <dbReference type="NCBI Taxonomy" id="1849047"/>
    <lineage>
        <taxon>Eukaryota</taxon>
        <taxon>Fungi</taxon>
        <taxon>Dikarya</taxon>
        <taxon>Ascomycota</taxon>
        <taxon>Pezizomycotina</taxon>
        <taxon>Leotiomycetes</taxon>
        <taxon>Helotiales</taxon>
        <taxon>Dermateaceae</taxon>
        <taxon>Coleophoma</taxon>
    </lineage>
</organism>
<dbReference type="STRING" id="1849047.A0A3D8RMW8"/>
<dbReference type="Pfam" id="PF10342">
    <property type="entry name" value="Kre9_KNH"/>
    <property type="match status" value="1"/>
</dbReference>
<protein>
    <recommendedName>
        <fullName evidence="4">Yeast cell wall synthesis Kre9/Knh1-like N-terminal domain-containing protein</fullName>
    </recommendedName>
</protein>
<comment type="caution">
    <text evidence="5">The sequence shown here is derived from an EMBL/GenBank/DDBJ whole genome shotgun (WGS) entry which is preliminary data.</text>
</comment>
<accession>A0A3D8RMW8</accession>
<dbReference type="InterPro" id="IPR052479">
    <property type="entry name" value="GPI-anchor_Adhesion_Reg"/>
</dbReference>
<evidence type="ECO:0000256" key="1">
    <source>
        <dbReference type="ARBA" id="ARBA00022729"/>
    </source>
</evidence>
<evidence type="ECO:0000259" key="4">
    <source>
        <dbReference type="Pfam" id="PF10342"/>
    </source>
</evidence>
<evidence type="ECO:0000256" key="3">
    <source>
        <dbReference type="SAM" id="SignalP"/>
    </source>
</evidence>
<dbReference type="AlphaFoldDB" id="A0A3D8RMW8"/>
<dbReference type="OrthoDB" id="5316007at2759"/>
<dbReference type="Proteomes" id="UP000256645">
    <property type="component" value="Unassembled WGS sequence"/>
</dbReference>
<evidence type="ECO:0000256" key="2">
    <source>
        <dbReference type="SAM" id="MobiDB-lite"/>
    </source>
</evidence>
<feature type="domain" description="Yeast cell wall synthesis Kre9/Knh1-like N-terminal" evidence="4">
    <location>
        <begin position="23"/>
        <end position="113"/>
    </location>
</feature>
<proteinExistence type="predicted"/>
<reference evidence="5 6" key="1">
    <citation type="journal article" date="2018" name="IMA Fungus">
        <title>IMA Genome-F 9: Draft genome sequence of Annulohypoxylon stygium, Aspergillus mulundensis, Berkeleyomyces basicola (syn. Thielaviopsis basicola), Ceratocystis smalleyi, two Cercospora beticola strains, Coleophoma cylindrospora, Fusarium fracticaudum, Phialophora cf. hyalina, and Morchella septimelata.</title>
        <authorList>
            <person name="Wingfield B.D."/>
            <person name="Bills G.F."/>
            <person name="Dong Y."/>
            <person name="Huang W."/>
            <person name="Nel W.J."/>
            <person name="Swalarsk-Parry B.S."/>
            <person name="Vaghefi N."/>
            <person name="Wilken P.M."/>
            <person name="An Z."/>
            <person name="de Beer Z.W."/>
            <person name="De Vos L."/>
            <person name="Chen L."/>
            <person name="Duong T.A."/>
            <person name="Gao Y."/>
            <person name="Hammerbacher A."/>
            <person name="Kikkert J.R."/>
            <person name="Li Y."/>
            <person name="Li H."/>
            <person name="Li K."/>
            <person name="Li Q."/>
            <person name="Liu X."/>
            <person name="Ma X."/>
            <person name="Naidoo K."/>
            <person name="Pethybridge S.J."/>
            <person name="Sun J."/>
            <person name="Steenkamp E.T."/>
            <person name="van der Nest M.A."/>
            <person name="van Wyk S."/>
            <person name="Wingfield M.J."/>
            <person name="Xiong C."/>
            <person name="Yue Q."/>
            <person name="Zhang X."/>
        </authorList>
    </citation>
    <scope>NUCLEOTIDE SEQUENCE [LARGE SCALE GENOMIC DNA]</scope>
    <source>
        <strain evidence="5 6">BP6252</strain>
    </source>
</reference>
<dbReference type="PANTHER" id="PTHR35185">
    <property type="entry name" value="SERINE/THREONINE-RICH PROTEIN ADG2-RELATED"/>
    <property type="match status" value="1"/>
</dbReference>
<keyword evidence="6" id="KW-1185">Reference proteome</keyword>
<evidence type="ECO:0000313" key="6">
    <source>
        <dbReference type="Proteomes" id="UP000256645"/>
    </source>
</evidence>
<name>A0A3D8RMW8_9HELO</name>
<keyword evidence="1 3" id="KW-0732">Signal</keyword>
<evidence type="ECO:0000313" key="5">
    <source>
        <dbReference type="EMBL" id="RDW75254.1"/>
    </source>
</evidence>